<dbReference type="EMBL" id="JACHLY010000001">
    <property type="protein sequence ID" value="MBB5999066.1"/>
    <property type="molecule type" value="Genomic_DNA"/>
</dbReference>
<evidence type="ECO:0000256" key="1">
    <source>
        <dbReference type="ARBA" id="ARBA00022491"/>
    </source>
</evidence>
<dbReference type="Gene3D" id="1.10.357.10">
    <property type="entry name" value="Tetracycline Repressor, domain 2"/>
    <property type="match status" value="1"/>
</dbReference>
<dbReference type="InterPro" id="IPR036271">
    <property type="entry name" value="Tet_transcr_reg_TetR-rel_C_sf"/>
</dbReference>
<dbReference type="GO" id="GO:0000976">
    <property type="term" value="F:transcription cis-regulatory region binding"/>
    <property type="evidence" value="ECO:0007669"/>
    <property type="project" value="TreeGrafter"/>
</dbReference>
<feature type="domain" description="HTH tetR-type" evidence="6">
    <location>
        <begin position="18"/>
        <end position="78"/>
    </location>
</feature>
<keyword evidence="4" id="KW-0804">Transcription</keyword>
<dbReference type="InterPro" id="IPR001647">
    <property type="entry name" value="HTH_TetR"/>
</dbReference>
<accession>A0A841E7T3</accession>
<dbReference type="GO" id="GO:0003700">
    <property type="term" value="F:DNA-binding transcription factor activity"/>
    <property type="evidence" value="ECO:0007669"/>
    <property type="project" value="TreeGrafter"/>
</dbReference>
<organism evidence="7 8">
    <name type="scientific">Streptomonospora salina</name>
    <dbReference type="NCBI Taxonomy" id="104205"/>
    <lineage>
        <taxon>Bacteria</taxon>
        <taxon>Bacillati</taxon>
        <taxon>Actinomycetota</taxon>
        <taxon>Actinomycetes</taxon>
        <taxon>Streptosporangiales</taxon>
        <taxon>Nocardiopsidaceae</taxon>
        <taxon>Streptomonospora</taxon>
    </lineage>
</organism>
<dbReference type="PROSITE" id="PS01081">
    <property type="entry name" value="HTH_TETR_1"/>
    <property type="match status" value="1"/>
</dbReference>
<dbReference type="Gene3D" id="1.10.10.60">
    <property type="entry name" value="Homeodomain-like"/>
    <property type="match status" value="1"/>
</dbReference>
<dbReference type="InterPro" id="IPR009057">
    <property type="entry name" value="Homeodomain-like_sf"/>
</dbReference>
<dbReference type="PROSITE" id="PS50977">
    <property type="entry name" value="HTH_TETR_2"/>
    <property type="match status" value="1"/>
</dbReference>
<dbReference type="InterPro" id="IPR050109">
    <property type="entry name" value="HTH-type_TetR-like_transc_reg"/>
</dbReference>
<keyword evidence="8" id="KW-1185">Reference proteome</keyword>
<sequence>MQNTDGSERPATAPDRSLAVPDRLLSAASRLFADRGFERTSVQELVSAAGVTKGAMYHYFTSKDDLLYAIYQRVLTMQMERLNRFAGARGTPRERLYGAAADVVHTTVDNLDDTRIFFRSLHMLSDDRQTAVRKERRQYHERFRAIVEEGRRSGEFRADVPADIAVTQYFGAVHHLSTWYHGAGELTGAQVGAYFADLLLSGLTPDEPGGADPPGPAVQ</sequence>
<dbReference type="InterPro" id="IPR041490">
    <property type="entry name" value="KstR2_TetR_C"/>
</dbReference>
<dbReference type="InterPro" id="IPR023772">
    <property type="entry name" value="DNA-bd_HTH_TetR-type_CS"/>
</dbReference>
<dbReference type="PRINTS" id="PR00455">
    <property type="entry name" value="HTHTETR"/>
</dbReference>
<evidence type="ECO:0000259" key="6">
    <source>
        <dbReference type="PROSITE" id="PS50977"/>
    </source>
</evidence>
<evidence type="ECO:0000256" key="4">
    <source>
        <dbReference type="ARBA" id="ARBA00023163"/>
    </source>
</evidence>
<evidence type="ECO:0000313" key="8">
    <source>
        <dbReference type="Proteomes" id="UP000578077"/>
    </source>
</evidence>
<dbReference type="SUPFAM" id="SSF48498">
    <property type="entry name" value="Tetracyclin repressor-like, C-terminal domain"/>
    <property type="match status" value="1"/>
</dbReference>
<dbReference type="AlphaFoldDB" id="A0A841E7T3"/>
<comment type="caution">
    <text evidence="7">The sequence shown here is derived from an EMBL/GenBank/DDBJ whole genome shotgun (WGS) entry which is preliminary data.</text>
</comment>
<evidence type="ECO:0000256" key="3">
    <source>
        <dbReference type="ARBA" id="ARBA00023125"/>
    </source>
</evidence>
<gene>
    <name evidence="7" type="ORF">HNR25_002817</name>
</gene>
<dbReference type="Pfam" id="PF17932">
    <property type="entry name" value="TetR_C_24"/>
    <property type="match status" value="1"/>
</dbReference>
<feature type="DNA-binding region" description="H-T-H motif" evidence="5">
    <location>
        <begin position="41"/>
        <end position="60"/>
    </location>
</feature>
<evidence type="ECO:0000256" key="2">
    <source>
        <dbReference type="ARBA" id="ARBA00023015"/>
    </source>
</evidence>
<name>A0A841E7T3_9ACTN</name>
<dbReference type="SUPFAM" id="SSF46689">
    <property type="entry name" value="Homeodomain-like"/>
    <property type="match status" value="1"/>
</dbReference>
<evidence type="ECO:0000256" key="5">
    <source>
        <dbReference type="PROSITE-ProRule" id="PRU00335"/>
    </source>
</evidence>
<proteinExistence type="predicted"/>
<dbReference type="Proteomes" id="UP000578077">
    <property type="component" value="Unassembled WGS sequence"/>
</dbReference>
<keyword evidence="3 5" id="KW-0238">DNA-binding</keyword>
<evidence type="ECO:0000313" key="7">
    <source>
        <dbReference type="EMBL" id="MBB5999066.1"/>
    </source>
</evidence>
<keyword evidence="2" id="KW-0805">Transcription regulation</keyword>
<reference evidence="7 8" key="1">
    <citation type="submission" date="2020-08" db="EMBL/GenBank/DDBJ databases">
        <title>Sequencing the genomes of 1000 actinobacteria strains.</title>
        <authorList>
            <person name="Klenk H.-P."/>
        </authorList>
    </citation>
    <scope>NUCLEOTIDE SEQUENCE [LARGE SCALE GENOMIC DNA]</scope>
    <source>
        <strain evidence="7 8">DSM 44593</strain>
    </source>
</reference>
<dbReference type="PANTHER" id="PTHR30055">
    <property type="entry name" value="HTH-TYPE TRANSCRIPTIONAL REGULATOR RUTR"/>
    <property type="match status" value="1"/>
</dbReference>
<protein>
    <submittedName>
        <fullName evidence="7">AcrR family transcriptional regulator</fullName>
    </submittedName>
</protein>
<dbReference type="RefSeq" id="WP_184635735.1">
    <property type="nucleotide sequence ID" value="NZ_BAABKT010000010.1"/>
</dbReference>
<dbReference type="PANTHER" id="PTHR30055:SF175">
    <property type="entry name" value="HTH-TYPE TRANSCRIPTIONAL REPRESSOR KSTR2"/>
    <property type="match status" value="1"/>
</dbReference>
<dbReference type="Pfam" id="PF00440">
    <property type="entry name" value="TetR_N"/>
    <property type="match status" value="1"/>
</dbReference>
<keyword evidence="1" id="KW-0678">Repressor</keyword>